<evidence type="ECO:0000256" key="6">
    <source>
        <dbReference type="ARBA" id="ARBA00039025"/>
    </source>
</evidence>
<comment type="subunit">
    <text evidence="5">The complex is composed of two ATP-binding proteins (WtpC), two transmembrane proteins (WtpB) and a solute-binding protein (WtpA).</text>
</comment>
<dbReference type="PANTHER" id="PTHR42781:SF4">
    <property type="entry name" value="SPERMIDINE_PUTRESCINE IMPORT ATP-BINDING PROTEIN POTA"/>
    <property type="match status" value="1"/>
</dbReference>
<dbReference type="InterPro" id="IPR050093">
    <property type="entry name" value="ABC_SmlMolc_Importer"/>
</dbReference>
<dbReference type="RefSeq" id="WP_369610663.1">
    <property type="nucleotide sequence ID" value="NZ_AP031322.1"/>
</dbReference>
<keyword evidence="2" id="KW-0547">Nucleotide-binding</keyword>
<comment type="catalytic activity">
    <reaction evidence="8">
        <text>tungstate(in) + ATP + H2O = tungstate(out) + ADP + phosphate + H(+)</text>
        <dbReference type="Rhea" id="RHEA:35027"/>
        <dbReference type="ChEBI" id="CHEBI:15377"/>
        <dbReference type="ChEBI" id="CHEBI:15378"/>
        <dbReference type="ChEBI" id="CHEBI:30616"/>
        <dbReference type="ChEBI" id="CHEBI:43474"/>
        <dbReference type="ChEBI" id="CHEBI:46502"/>
        <dbReference type="ChEBI" id="CHEBI:456216"/>
        <dbReference type="EC" id="7.3.2.6"/>
    </reaction>
</comment>
<evidence type="ECO:0000256" key="1">
    <source>
        <dbReference type="ARBA" id="ARBA00022448"/>
    </source>
</evidence>
<evidence type="ECO:0000256" key="8">
    <source>
        <dbReference type="ARBA" id="ARBA00047936"/>
    </source>
</evidence>
<reference evidence="10" key="1">
    <citation type="submission" date="2024-03" db="EMBL/GenBank/DDBJ databases">
        <title>Complete genome sequence of Sulfurisphaera javensis strain KD-1.</title>
        <authorList>
            <person name="Sakai H."/>
            <person name="Nur N."/>
            <person name="Suwanto A."/>
            <person name="Kurosawa N."/>
        </authorList>
    </citation>
    <scope>NUCLEOTIDE SEQUENCE</scope>
    <source>
        <strain evidence="10">KD-1</strain>
    </source>
</reference>
<keyword evidence="1" id="KW-0813">Transport</keyword>
<evidence type="ECO:0000256" key="3">
    <source>
        <dbReference type="ARBA" id="ARBA00022840"/>
    </source>
</evidence>
<evidence type="ECO:0000259" key="9">
    <source>
        <dbReference type="PROSITE" id="PS50893"/>
    </source>
</evidence>
<dbReference type="GO" id="GO:0016887">
    <property type="term" value="F:ATP hydrolysis activity"/>
    <property type="evidence" value="ECO:0007669"/>
    <property type="project" value="InterPro"/>
</dbReference>
<dbReference type="EMBL" id="AP031322">
    <property type="protein sequence ID" value="BFH72438.1"/>
    <property type="molecule type" value="Genomic_DNA"/>
</dbReference>
<dbReference type="GO" id="GO:1901238">
    <property type="term" value="F:ABC-type tungstate transporter activity"/>
    <property type="evidence" value="ECO:0007669"/>
    <property type="project" value="UniProtKB-EC"/>
</dbReference>
<gene>
    <name evidence="10" type="ORF">SJAV_03820</name>
</gene>
<dbReference type="SUPFAM" id="SSF52540">
    <property type="entry name" value="P-loop containing nucleoside triphosphate hydrolases"/>
    <property type="match status" value="1"/>
</dbReference>
<proteinExistence type="inferred from homology"/>
<evidence type="ECO:0000256" key="7">
    <source>
        <dbReference type="ARBA" id="ARBA00041133"/>
    </source>
</evidence>
<dbReference type="SMART" id="SM00382">
    <property type="entry name" value="AAA"/>
    <property type="match status" value="1"/>
</dbReference>
<name>A0AAT9GNN9_9CREN</name>
<organism evidence="10">
    <name type="scientific">Sulfurisphaera javensis</name>
    <dbReference type="NCBI Taxonomy" id="2049879"/>
    <lineage>
        <taxon>Archaea</taxon>
        <taxon>Thermoproteota</taxon>
        <taxon>Thermoprotei</taxon>
        <taxon>Sulfolobales</taxon>
        <taxon>Sulfolobaceae</taxon>
        <taxon>Sulfurisphaera</taxon>
    </lineage>
</organism>
<dbReference type="InterPro" id="IPR003593">
    <property type="entry name" value="AAA+_ATPase"/>
</dbReference>
<dbReference type="Pfam" id="PF00005">
    <property type="entry name" value="ABC_tran"/>
    <property type="match status" value="1"/>
</dbReference>
<dbReference type="PROSITE" id="PS50893">
    <property type="entry name" value="ABC_TRANSPORTER_2"/>
    <property type="match status" value="1"/>
</dbReference>
<dbReference type="PANTHER" id="PTHR42781">
    <property type="entry name" value="SPERMIDINE/PUTRESCINE IMPORT ATP-BINDING PROTEIN POTA"/>
    <property type="match status" value="1"/>
</dbReference>
<evidence type="ECO:0000256" key="5">
    <source>
        <dbReference type="ARBA" id="ARBA00038781"/>
    </source>
</evidence>
<protein>
    <recommendedName>
        <fullName evidence="7">Molybdate/tungstate import ATP-binding protein WtpC</fullName>
        <ecNumber evidence="6">7.3.2.6</ecNumber>
    </recommendedName>
</protein>
<evidence type="ECO:0000256" key="4">
    <source>
        <dbReference type="ARBA" id="ARBA00038307"/>
    </source>
</evidence>
<dbReference type="InterPro" id="IPR027417">
    <property type="entry name" value="P-loop_NTPase"/>
</dbReference>
<dbReference type="GeneID" id="92353310"/>
<dbReference type="InterPro" id="IPR003439">
    <property type="entry name" value="ABC_transporter-like_ATP-bd"/>
</dbReference>
<dbReference type="GO" id="GO:0005524">
    <property type="term" value="F:ATP binding"/>
    <property type="evidence" value="ECO:0007669"/>
    <property type="project" value="UniProtKB-KW"/>
</dbReference>
<feature type="domain" description="ABC transporter" evidence="9">
    <location>
        <begin position="1"/>
        <end position="205"/>
    </location>
</feature>
<sequence length="206" mass="23634">MIETEVEKHYPSFTLNIKFKDEGILSIIGRNGSGKTTFLKILAGLIKPDRGFVKLDNIDITNLPINKRNIILVNQETYIPNFKVKTHLLWGAKIRKIKIDEKEVYEIAKMLDVPINENKKVSELSLGNKEKVALATALIAKPKVILIDEGFSNISNRKTFIENYINLARDYKIEIIYVTQDIEDAKLSEKVYRMENGTLRFFDSIS</sequence>
<dbReference type="EC" id="7.3.2.6" evidence="6"/>
<dbReference type="KEGG" id="sjv:SJAV_03820"/>
<evidence type="ECO:0000256" key="2">
    <source>
        <dbReference type="ARBA" id="ARBA00022741"/>
    </source>
</evidence>
<dbReference type="AlphaFoldDB" id="A0AAT9GNN9"/>
<evidence type="ECO:0000313" key="10">
    <source>
        <dbReference type="EMBL" id="BFH72438.1"/>
    </source>
</evidence>
<dbReference type="Gene3D" id="3.40.50.300">
    <property type="entry name" value="P-loop containing nucleotide triphosphate hydrolases"/>
    <property type="match status" value="1"/>
</dbReference>
<comment type="similarity">
    <text evidence="4">Belongs to the ABC transporter superfamily. Sulfate/tungstate importer (TC 3.A.1.6) family.</text>
</comment>
<accession>A0AAT9GNN9</accession>
<keyword evidence="3 10" id="KW-0067">ATP-binding</keyword>